<feature type="transmembrane region" description="Helical" evidence="9">
    <location>
        <begin position="181"/>
        <end position="206"/>
    </location>
</feature>
<evidence type="ECO:0000256" key="8">
    <source>
        <dbReference type="ARBA" id="ARBA00023136"/>
    </source>
</evidence>
<sequence>MSILAQELHSLVSSRHLLWMLTRREVAARYAGTAAGVAWAYAQPLLMAAAYYLVFDIVFAMRLGEHAPTKAVGTYLIVGMLPWMAFAEALSRGMSSLLEAGSILQKNALPPILFVARSVLATMVVYGPLLLVLALVYAPLHRFAPAVLAMLPLVTLQLALCLAWGYALAVMAAALRDTVQLVGFGLSVGIFLSPVLFPLTMFPQLWRWALWLNPMTPWVVAYQGVLLQGVWPAWTTWLAMLAWLLAGLALLALLLRRSRDQLVDWL</sequence>
<dbReference type="InterPro" id="IPR013525">
    <property type="entry name" value="ABC2_TM"/>
</dbReference>
<reference evidence="11 12" key="1">
    <citation type="submission" date="2019-07" db="EMBL/GenBank/DDBJ databases">
        <title>Complete genome sequence of Comamonas sp. NLF 7-7 isolated from livestock.</title>
        <authorList>
            <person name="Kim D.H."/>
            <person name="Kim J.G."/>
        </authorList>
    </citation>
    <scope>NUCLEOTIDE SEQUENCE [LARGE SCALE GENOMIC DNA]</scope>
    <source>
        <strain evidence="11 12">NLF 7-7</strain>
    </source>
</reference>
<evidence type="ECO:0000256" key="4">
    <source>
        <dbReference type="ARBA" id="ARBA00022475"/>
    </source>
</evidence>
<dbReference type="PROSITE" id="PS51012">
    <property type="entry name" value="ABC_TM2"/>
    <property type="match status" value="1"/>
</dbReference>
<evidence type="ECO:0000259" key="10">
    <source>
        <dbReference type="PROSITE" id="PS51012"/>
    </source>
</evidence>
<evidence type="ECO:0000256" key="9">
    <source>
        <dbReference type="RuleBase" id="RU361157"/>
    </source>
</evidence>
<dbReference type="Proteomes" id="UP000321199">
    <property type="component" value="Chromosome"/>
</dbReference>
<keyword evidence="6 9" id="KW-1133">Transmembrane helix</keyword>
<keyword evidence="7" id="KW-0625">Polysaccharide transport</keyword>
<dbReference type="InterPro" id="IPR047817">
    <property type="entry name" value="ABC2_TM_bact-type"/>
</dbReference>
<dbReference type="GO" id="GO:0015920">
    <property type="term" value="P:lipopolysaccharide transport"/>
    <property type="evidence" value="ECO:0007669"/>
    <property type="project" value="TreeGrafter"/>
</dbReference>
<keyword evidence="8 9" id="KW-0472">Membrane</keyword>
<protein>
    <recommendedName>
        <fullName evidence="9">Transport permease protein</fullName>
    </recommendedName>
</protein>
<feature type="transmembrane region" description="Helical" evidence="9">
    <location>
        <begin position="234"/>
        <end position="255"/>
    </location>
</feature>
<dbReference type="AlphaFoldDB" id="A0A5B8RZB7"/>
<gene>
    <name evidence="11" type="ORF">FOZ74_09515</name>
</gene>
<dbReference type="OrthoDB" id="9786910at2"/>
<feature type="transmembrane region" description="Helical" evidence="9">
    <location>
        <begin position="143"/>
        <end position="169"/>
    </location>
</feature>
<dbReference type="GO" id="GO:0140359">
    <property type="term" value="F:ABC-type transporter activity"/>
    <property type="evidence" value="ECO:0007669"/>
    <property type="project" value="InterPro"/>
</dbReference>
<dbReference type="EMBL" id="CP042344">
    <property type="protein sequence ID" value="QEA13247.1"/>
    <property type="molecule type" value="Genomic_DNA"/>
</dbReference>
<proteinExistence type="inferred from homology"/>
<dbReference type="KEGG" id="cof:FOZ74_09515"/>
<evidence type="ECO:0000256" key="2">
    <source>
        <dbReference type="ARBA" id="ARBA00007783"/>
    </source>
</evidence>
<evidence type="ECO:0000256" key="5">
    <source>
        <dbReference type="ARBA" id="ARBA00022692"/>
    </source>
</evidence>
<evidence type="ECO:0000256" key="1">
    <source>
        <dbReference type="ARBA" id="ARBA00004651"/>
    </source>
</evidence>
<comment type="subcellular location">
    <subcellularLocation>
        <location evidence="9">Cell inner membrane</location>
        <topology evidence="9">Multi-pass membrane protein</topology>
    </subcellularLocation>
    <subcellularLocation>
        <location evidence="1">Cell membrane</location>
        <topology evidence="1">Multi-pass membrane protein</topology>
    </subcellularLocation>
</comment>
<evidence type="ECO:0000313" key="12">
    <source>
        <dbReference type="Proteomes" id="UP000321199"/>
    </source>
</evidence>
<keyword evidence="3 9" id="KW-0813">Transport</keyword>
<dbReference type="GO" id="GO:0015774">
    <property type="term" value="P:polysaccharide transport"/>
    <property type="evidence" value="ECO:0007669"/>
    <property type="project" value="UniProtKB-KW"/>
</dbReference>
<feature type="transmembrane region" description="Helical" evidence="9">
    <location>
        <begin position="112"/>
        <end position="137"/>
    </location>
</feature>
<dbReference type="PANTHER" id="PTHR30413">
    <property type="entry name" value="INNER MEMBRANE TRANSPORT PERMEASE"/>
    <property type="match status" value="1"/>
</dbReference>
<name>A0A5B8RZB7_9BURK</name>
<keyword evidence="12" id="KW-1185">Reference proteome</keyword>
<dbReference type="RefSeq" id="WP_146912839.1">
    <property type="nucleotide sequence ID" value="NZ_CP042344.1"/>
</dbReference>
<dbReference type="Pfam" id="PF01061">
    <property type="entry name" value="ABC2_membrane"/>
    <property type="match status" value="1"/>
</dbReference>
<keyword evidence="7" id="KW-0762">Sugar transport</keyword>
<dbReference type="GO" id="GO:0005886">
    <property type="term" value="C:plasma membrane"/>
    <property type="evidence" value="ECO:0007669"/>
    <property type="project" value="UniProtKB-SubCell"/>
</dbReference>
<evidence type="ECO:0000256" key="3">
    <source>
        <dbReference type="ARBA" id="ARBA00022448"/>
    </source>
</evidence>
<dbReference type="PANTHER" id="PTHR30413:SF10">
    <property type="entry name" value="CAPSULE POLYSACCHARIDE EXPORT INNER-MEMBRANE PROTEIN CTRC"/>
    <property type="match status" value="1"/>
</dbReference>
<feature type="domain" description="ABC transmembrane type-2" evidence="10">
    <location>
        <begin position="35"/>
        <end position="258"/>
    </location>
</feature>
<evidence type="ECO:0000256" key="7">
    <source>
        <dbReference type="ARBA" id="ARBA00023047"/>
    </source>
</evidence>
<evidence type="ECO:0000256" key="6">
    <source>
        <dbReference type="ARBA" id="ARBA00022989"/>
    </source>
</evidence>
<feature type="transmembrane region" description="Helical" evidence="9">
    <location>
        <begin position="30"/>
        <end position="52"/>
    </location>
</feature>
<comment type="similarity">
    <text evidence="2 9">Belongs to the ABC-2 integral membrane protein family.</text>
</comment>
<feature type="transmembrane region" description="Helical" evidence="9">
    <location>
        <begin position="72"/>
        <end position="91"/>
    </location>
</feature>
<keyword evidence="5 9" id="KW-0812">Transmembrane</keyword>
<organism evidence="11 12">
    <name type="scientific">Comamonas flocculans</name>
    <dbReference type="NCBI Taxonomy" id="2597701"/>
    <lineage>
        <taxon>Bacteria</taxon>
        <taxon>Pseudomonadati</taxon>
        <taxon>Pseudomonadota</taxon>
        <taxon>Betaproteobacteria</taxon>
        <taxon>Burkholderiales</taxon>
        <taxon>Comamonadaceae</taxon>
        <taxon>Comamonas</taxon>
    </lineage>
</organism>
<accession>A0A5B8RZB7</accession>
<keyword evidence="4 9" id="KW-1003">Cell membrane</keyword>
<evidence type="ECO:0000313" key="11">
    <source>
        <dbReference type="EMBL" id="QEA13247.1"/>
    </source>
</evidence>